<dbReference type="InterPro" id="IPR051920">
    <property type="entry name" value="MPT_Adenylyltrnsfr/MoaC-Rel"/>
</dbReference>
<dbReference type="Proteomes" id="UP000054686">
    <property type="component" value="Unassembled WGS sequence"/>
</dbReference>
<dbReference type="PANTHER" id="PTHR43764:SF1">
    <property type="entry name" value="MOLYBDOPTERIN MOLYBDOTRANSFERASE"/>
    <property type="match status" value="1"/>
</dbReference>
<dbReference type="GO" id="GO:0006777">
    <property type="term" value="P:Mo-molybdopterin cofactor biosynthetic process"/>
    <property type="evidence" value="ECO:0007669"/>
    <property type="project" value="UniProtKB-KW"/>
</dbReference>
<evidence type="ECO:0000256" key="1">
    <source>
        <dbReference type="ARBA" id="ARBA00005046"/>
    </source>
</evidence>
<comment type="pathway">
    <text evidence="1">Cofactor biosynthesis; molybdopterin biosynthesis.</text>
</comment>
<feature type="domain" description="MoaB/Mog" evidence="3">
    <location>
        <begin position="15"/>
        <end position="162"/>
    </location>
</feature>
<protein>
    <submittedName>
        <fullName evidence="4">Molybdopterin-binding protein</fullName>
    </submittedName>
</protein>
<dbReference type="InterPro" id="IPR036425">
    <property type="entry name" value="MoaB/Mog-like_dom_sf"/>
</dbReference>
<evidence type="ECO:0000259" key="3">
    <source>
        <dbReference type="SMART" id="SM00852"/>
    </source>
</evidence>
<dbReference type="RefSeq" id="WP_060566216.1">
    <property type="nucleotide sequence ID" value="NZ_CP040006.1"/>
</dbReference>
<comment type="caution">
    <text evidence="4">The sequence shown here is derived from an EMBL/GenBank/DDBJ whole genome shotgun (WGS) entry which is preliminary data.</text>
</comment>
<organism evidence="4 5">
    <name type="scientific">Schaalia odontolytica</name>
    <dbReference type="NCBI Taxonomy" id="1660"/>
    <lineage>
        <taxon>Bacteria</taxon>
        <taxon>Bacillati</taxon>
        <taxon>Actinomycetota</taxon>
        <taxon>Actinomycetes</taxon>
        <taxon>Actinomycetales</taxon>
        <taxon>Actinomycetaceae</taxon>
        <taxon>Schaalia</taxon>
    </lineage>
</organism>
<evidence type="ECO:0000313" key="5">
    <source>
        <dbReference type="Proteomes" id="UP000054686"/>
    </source>
</evidence>
<dbReference type="AlphaFoldDB" id="A0A0V8RZE9"/>
<dbReference type="OrthoDB" id="9794429at2"/>
<dbReference type="SMART" id="SM00852">
    <property type="entry name" value="MoCF_biosynth"/>
    <property type="match status" value="1"/>
</dbReference>
<name>A0A0V8RZE9_9ACTO</name>
<dbReference type="Gene3D" id="3.40.980.10">
    <property type="entry name" value="MoaB/Mog-like domain"/>
    <property type="match status" value="1"/>
</dbReference>
<evidence type="ECO:0000313" key="4">
    <source>
        <dbReference type="EMBL" id="KSW13455.1"/>
    </source>
</evidence>
<dbReference type="Pfam" id="PF00994">
    <property type="entry name" value="MoCF_biosynth"/>
    <property type="match status" value="1"/>
</dbReference>
<gene>
    <name evidence="4" type="ORF">APY09_03680</name>
</gene>
<sequence length="170" mass="17796">MPKPVDYDLSQISAHVITYSDRIQRGTKEDRATPACTAALVEAGLGPVTVAAIPESADILETEIRDALEAGARFILVLGGSGFGVGNYAPEIVRSIIEVEIPGIAEQIRAHGLSNTPLSGLSREVVGMTARDASGALIISSPGSRGGALDTLEVVTPLLPAIFHQLDEQR</sequence>
<dbReference type="PANTHER" id="PTHR43764">
    <property type="entry name" value="MOLYBDENUM COFACTOR BIOSYNTHESIS"/>
    <property type="match status" value="1"/>
</dbReference>
<reference evidence="4 5" key="1">
    <citation type="submission" date="2015-10" db="EMBL/GenBank/DDBJ databases">
        <title>Draft Genome of Actinomyces odontolyticus subsp. actinosynbacter strain XH001.</title>
        <authorList>
            <person name="Mclean J.S."/>
            <person name="He X."/>
        </authorList>
    </citation>
    <scope>NUCLEOTIDE SEQUENCE [LARGE SCALE GENOMIC DNA]</scope>
    <source>
        <strain evidence="4 5">XH001</strain>
    </source>
</reference>
<evidence type="ECO:0000256" key="2">
    <source>
        <dbReference type="ARBA" id="ARBA00023150"/>
    </source>
</evidence>
<dbReference type="EMBL" id="LLVT01000001">
    <property type="protein sequence ID" value="KSW13455.1"/>
    <property type="molecule type" value="Genomic_DNA"/>
</dbReference>
<dbReference type="InterPro" id="IPR001453">
    <property type="entry name" value="MoaB/Mog_dom"/>
</dbReference>
<dbReference type="SUPFAM" id="SSF53218">
    <property type="entry name" value="Molybdenum cofactor biosynthesis proteins"/>
    <property type="match status" value="1"/>
</dbReference>
<keyword evidence="2" id="KW-0501">Molybdenum cofactor biosynthesis</keyword>
<proteinExistence type="predicted"/>
<accession>A0A0V8RZE9</accession>